<evidence type="ECO:0000313" key="2">
    <source>
        <dbReference type="Proteomes" id="UP000485880"/>
    </source>
</evidence>
<sequence>MKHHDPYQPATALGIEEWEREELITLALKLMDGTVALDMTRAAADCGSVGCIGGHMALAHGISVRGARRYVQNQAQCDSPLAALFFPDFTVNHRHPGWRAEACGAARAIVNFLTTGAPDWDGVMQAKERARSAGAAVHLSVPA</sequence>
<protein>
    <submittedName>
        <fullName evidence="1">Uncharacterized protein</fullName>
    </submittedName>
</protein>
<name>A0A8B6M2H5_METTU</name>
<keyword evidence="2" id="KW-1185">Reference proteome</keyword>
<dbReference type="RefSeq" id="WP_174511626.1">
    <property type="nucleotide sequence ID" value="NZ_CABFMQ020000057.1"/>
</dbReference>
<dbReference type="Proteomes" id="UP000485880">
    <property type="component" value="Unassembled WGS sequence"/>
</dbReference>
<proteinExistence type="predicted"/>
<dbReference type="EMBL" id="CABFMQ020000057">
    <property type="protein sequence ID" value="VTZ49231.1"/>
    <property type="molecule type" value="Genomic_DNA"/>
</dbReference>
<dbReference type="AlphaFoldDB" id="A0A8B6M2H5"/>
<reference evidence="1 2" key="1">
    <citation type="submission" date="2019-05" db="EMBL/GenBank/DDBJ databases">
        <authorList>
            <person name="Farhan Ul Haque M."/>
        </authorList>
    </citation>
    <scope>NUCLEOTIDE SEQUENCE [LARGE SCALE GENOMIC DNA]</scope>
    <source>
        <strain evidence="1">2</strain>
    </source>
</reference>
<comment type="caution">
    <text evidence="1">The sequence shown here is derived from an EMBL/GenBank/DDBJ whole genome shotgun (WGS) entry which is preliminary data.</text>
</comment>
<evidence type="ECO:0000313" key="1">
    <source>
        <dbReference type="EMBL" id="VTZ49231.1"/>
    </source>
</evidence>
<gene>
    <name evidence="1" type="ORF">MPC4_150013</name>
</gene>
<accession>A0A8B6M2H5</accession>
<organism evidence="1 2">
    <name type="scientific">Methylocella tundrae</name>
    <dbReference type="NCBI Taxonomy" id="227605"/>
    <lineage>
        <taxon>Bacteria</taxon>
        <taxon>Pseudomonadati</taxon>
        <taxon>Pseudomonadota</taxon>
        <taxon>Alphaproteobacteria</taxon>
        <taxon>Hyphomicrobiales</taxon>
        <taxon>Beijerinckiaceae</taxon>
        <taxon>Methylocella</taxon>
    </lineage>
</organism>